<reference evidence="1 2" key="1">
    <citation type="submission" date="2020-08" db="EMBL/GenBank/DDBJ databases">
        <title>Genomic Encyclopedia of Type Strains, Phase IV (KMG-IV): sequencing the most valuable type-strain genomes for metagenomic binning, comparative biology and taxonomic classification.</title>
        <authorList>
            <person name="Goeker M."/>
        </authorList>
    </citation>
    <scope>NUCLEOTIDE SEQUENCE [LARGE SCALE GENOMIC DNA]</scope>
    <source>
        <strain evidence="1 2">DSM 23240</strain>
    </source>
</reference>
<evidence type="ECO:0000313" key="1">
    <source>
        <dbReference type="EMBL" id="MBB5198870.1"/>
    </source>
</evidence>
<gene>
    <name evidence="1" type="ORF">HNR39_000680</name>
</gene>
<dbReference type="EMBL" id="JACHHQ010000001">
    <property type="protein sequence ID" value="MBB5198870.1"/>
    <property type="molecule type" value="Genomic_DNA"/>
</dbReference>
<dbReference type="Proteomes" id="UP000571084">
    <property type="component" value="Unassembled WGS sequence"/>
</dbReference>
<dbReference type="RefSeq" id="WP_168053121.1">
    <property type="nucleotide sequence ID" value="NZ_JAAOZT010000002.1"/>
</dbReference>
<keyword evidence="2" id="KW-1185">Reference proteome</keyword>
<name>A0A840RQI2_9BURK</name>
<accession>A0A840RQI2</accession>
<sequence length="77" mass="8947">MAQYRRRRGYSALYQWVSRLQDERGIRCSIGAFSQYLLQVAKTDVSILNDLLKIIDDRGASKTTIITNQFLIDHFHA</sequence>
<comment type="caution">
    <text evidence="1">The sequence shown here is derived from an EMBL/GenBank/DDBJ whole genome shotgun (WGS) entry which is preliminary data.</text>
</comment>
<protein>
    <submittedName>
        <fullName evidence="1">Uncharacterized protein</fullName>
    </submittedName>
</protein>
<dbReference type="AlphaFoldDB" id="A0A840RQI2"/>
<evidence type="ECO:0000313" key="2">
    <source>
        <dbReference type="Proteomes" id="UP000571084"/>
    </source>
</evidence>
<proteinExistence type="predicted"/>
<organism evidence="1 2">
    <name type="scientific">Glaciimonas immobilis</name>
    <dbReference type="NCBI Taxonomy" id="728004"/>
    <lineage>
        <taxon>Bacteria</taxon>
        <taxon>Pseudomonadati</taxon>
        <taxon>Pseudomonadota</taxon>
        <taxon>Betaproteobacteria</taxon>
        <taxon>Burkholderiales</taxon>
        <taxon>Oxalobacteraceae</taxon>
        <taxon>Glaciimonas</taxon>
    </lineage>
</organism>